<dbReference type="PANTHER" id="PTHR23130:SF171">
    <property type="entry name" value="OS01G0895300 PROTEIN"/>
    <property type="match status" value="1"/>
</dbReference>
<evidence type="ECO:0000256" key="8">
    <source>
        <dbReference type="SAM" id="Phobius"/>
    </source>
</evidence>
<evidence type="ECO:0000313" key="11">
    <source>
        <dbReference type="Proteomes" id="UP000230750"/>
    </source>
</evidence>
<dbReference type="InterPro" id="IPR006593">
    <property type="entry name" value="Cyt_b561/ferric_Rdtase_TM"/>
</dbReference>
<evidence type="ECO:0000259" key="9">
    <source>
        <dbReference type="PROSITE" id="PS50939"/>
    </source>
</evidence>
<dbReference type="Pfam" id="PF03188">
    <property type="entry name" value="Cytochrom_B561"/>
    <property type="match status" value="1"/>
</dbReference>
<dbReference type="OrthoDB" id="6372137at2759"/>
<feature type="transmembrane region" description="Helical" evidence="8">
    <location>
        <begin position="74"/>
        <end position="95"/>
    </location>
</feature>
<keyword evidence="4" id="KW-0249">Electron transport</keyword>
<name>A0A2G8KZP9_STIJA</name>
<feature type="transmembrane region" description="Helical" evidence="8">
    <location>
        <begin position="42"/>
        <end position="62"/>
    </location>
</feature>
<dbReference type="Gene3D" id="1.20.120.1770">
    <property type="match status" value="1"/>
</dbReference>
<feature type="non-terminal residue" evidence="10">
    <location>
        <position position="1"/>
    </location>
</feature>
<evidence type="ECO:0000256" key="6">
    <source>
        <dbReference type="ARBA" id="ARBA00023136"/>
    </source>
</evidence>
<evidence type="ECO:0000256" key="1">
    <source>
        <dbReference type="ARBA" id="ARBA00004370"/>
    </source>
</evidence>
<dbReference type="AlphaFoldDB" id="A0A2G8KZP9"/>
<protein>
    <submittedName>
        <fullName evidence="10">Putative ferric-chelate reductase 1 isoform X2</fullName>
    </submittedName>
</protein>
<feature type="region of interest" description="Disordered" evidence="7">
    <location>
        <begin position="146"/>
        <end position="166"/>
    </location>
</feature>
<dbReference type="PROSITE" id="PS50939">
    <property type="entry name" value="CYTOCHROME_B561"/>
    <property type="match status" value="1"/>
</dbReference>
<evidence type="ECO:0000256" key="5">
    <source>
        <dbReference type="ARBA" id="ARBA00022989"/>
    </source>
</evidence>
<sequence>IHRSCMTLALVICIIAFIIIIITVGGFSTISSGSQNGVRTSHAIFGIIVTILAIVNVVMAIFRPHPGEPRRNLYNWAHWAVGTSAHLMALATILLGTVNRPEQVAIPLLPTLSRYVVWIVAAFITFHVVLWIILTLYKVKQNSEEQSNDIPMNGGDNGVPPPSTSEAKQISPMMMSLYWVYASVTILITLVIIILIFIEQ</sequence>
<keyword evidence="3 8" id="KW-0812">Transmembrane</keyword>
<dbReference type="Proteomes" id="UP000230750">
    <property type="component" value="Unassembled WGS sequence"/>
</dbReference>
<feature type="transmembrane region" description="Helical" evidence="8">
    <location>
        <begin position="115"/>
        <end position="137"/>
    </location>
</feature>
<gene>
    <name evidence="10" type="ORF">BSL78_09630</name>
</gene>
<accession>A0A2G8KZP9</accession>
<dbReference type="CDD" id="cd08760">
    <property type="entry name" value="Cyt_b561_FRRS1_like"/>
    <property type="match status" value="1"/>
</dbReference>
<organism evidence="10 11">
    <name type="scientific">Stichopus japonicus</name>
    <name type="common">Sea cucumber</name>
    <dbReference type="NCBI Taxonomy" id="307972"/>
    <lineage>
        <taxon>Eukaryota</taxon>
        <taxon>Metazoa</taxon>
        <taxon>Echinodermata</taxon>
        <taxon>Eleutherozoa</taxon>
        <taxon>Echinozoa</taxon>
        <taxon>Holothuroidea</taxon>
        <taxon>Aspidochirotacea</taxon>
        <taxon>Aspidochirotida</taxon>
        <taxon>Stichopodidae</taxon>
        <taxon>Apostichopus</taxon>
    </lineage>
</organism>
<feature type="transmembrane region" description="Helical" evidence="8">
    <location>
        <begin position="7"/>
        <end position="30"/>
    </location>
</feature>
<keyword evidence="2" id="KW-0813">Transport</keyword>
<keyword evidence="5 8" id="KW-1133">Transmembrane helix</keyword>
<dbReference type="STRING" id="307972.A0A2G8KZP9"/>
<feature type="transmembrane region" description="Helical" evidence="8">
    <location>
        <begin position="178"/>
        <end position="198"/>
    </location>
</feature>
<dbReference type="EMBL" id="MRZV01000284">
    <property type="protein sequence ID" value="PIK53489.1"/>
    <property type="molecule type" value="Genomic_DNA"/>
</dbReference>
<keyword evidence="6 8" id="KW-0472">Membrane</keyword>
<comment type="caution">
    <text evidence="10">The sequence shown here is derived from an EMBL/GenBank/DDBJ whole genome shotgun (WGS) entry which is preliminary data.</text>
</comment>
<dbReference type="SMART" id="SM00665">
    <property type="entry name" value="B561"/>
    <property type="match status" value="1"/>
</dbReference>
<feature type="domain" description="Cytochrome b561" evidence="9">
    <location>
        <begin position="1"/>
        <end position="135"/>
    </location>
</feature>
<dbReference type="PANTHER" id="PTHR23130">
    <property type="entry name" value="CYTOCHROME B561 AND DOMON DOMAIN-CONTAINING PROTEIN"/>
    <property type="match status" value="1"/>
</dbReference>
<evidence type="ECO:0000256" key="7">
    <source>
        <dbReference type="SAM" id="MobiDB-lite"/>
    </source>
</evidence>
<reference evidence="10 11" key="1">
    <citation type="journal article" date="2017" name="PLoS Biol.">
        <title>The sea cucumber genome provides insights into morphological evolution and visceral regeneration.</title>
        <authorList>
            <person name="Zhang X."/>
            <person name="Sun L."/>
            <person name="Yuan J."/>
            <person name="Sun Y."/>
            <person name="Gao Y."/>
            <person name="Zhang L."/>
            <person name="Li S."/>
            <person name="Dai H."/>
            <person name="Hamel J.F."/>
            <person name="Liu C."/>
            <person name="Yu Y."/>
            <person name="Liu S."/>
            <person name="Lin W."/>
            <person name="Guo K."/>
            <person name="Jin S."/>
            <person name="Xu P."/>
            <person name="Storey K.B."/>
            <person name="Huan P."/>
            <person name="Zhang T."/>
            <person name="Zhou Y."/>
            <person name="Zhang J."/>
            <person name="Lin C."/>
            <person name="Li X."/>
            <person name="Xing L."/>
            <person name="Huo D."/>
            <person name="Sun M."/>
            <person name="Wang L."/>
            <person name="Mercier A."/>
            <person name="Li F."/>
            <person name="Yang H."/>
            <person name="Xiang J."/>
        </authorList>
    </citation>
    <scope>NUCLEOTIDE SEQUENCE [LARGE SCALE GENOMIC DNA]</scope>
    <source>
        <strain evidence="10">Shaxun</strain>
        <tissue evidence="10">Muscle</tissue>
    </source>
</reference>
<evidence type="ECO:0000256" key="2">
    <source>
        <dbReference type="ARBA" id="ARBA00022448"/>
    </source>
</evidence>
<evidence type="ECO:0000313" key="10">
    <source>
        <dbReference type="EMBL" id="PIK53489.1"/>
    </source>
</evidence>
<proteinExistence type="predicted"/>
<comment type="subcellular location">
    <subcellularLocation>
        <location evidence="1">Membrane</location>
    </subcellularLocation>
</comment>
<evidence type="ECO:0000256" key="3">
    <source>
        <dbReference type="ARBA" id="ARBA00022692"/>
    </source>
</evidence>
<keyword evidence="11" id="KW-1185">Reference proteome</keyword>
<evidence type="ECO:0000256" key="4">
    <source>
        <dbReference type="ARBA" id="ARBA00022982"/>
    </source>
</evidence>
<dbReference type="GO" id="GO:0016020">
    <property type="term" value="C:membrane"/>
    <property type="evidence" value="ECO:0007669"/>
    <property type="project" value="UniProtKB-SubCell"/>
</dbReference>